<dbReference type="GO" id="GO:0000460">
    <property type="term" value="P:maturation of 5.8S rRNA"/>
    <property type="evidence" value="ECO:0007669"/>
    <property type="project" value="TreeGrafter"/>
</dbReference>
<name>A0A8H7QG57_9FUNG</name>
<dbReference type="GO" id="GO:0000470">
    <property type="term" value="P:maturation of LSU-rRNA"/>
    <property type="evidence" value="ECO:0007669"/>
    <property type="project" value="TreeGrafter"/>
</dbReference>
<gene>
    <name evidence="5" type="ORF">INT46_005033</name>
</gene>
<feature type="domain" description="Ribosomal eL28/Mak16" evidence="4">
    <location>
        <begin position="6"/>
        <end position="118"/>
    </location>
</feature>
<dbReference type="Gene3D" id="3.30.390.110">
    <property type="match status" value="1"/>
</dbReference>
<comment type="subcellular location">
    <subcellularLocation>
        <location evidence="1">Nucleus</location>
    </subcellularLocation>
</comment>
<dbReference type="PANTHER" id="PTHR23405:SF4">
    <property type="entry name" value="PROTEIN MAK16 HOMOLOG"/>
    <property type="match status" value="1"/>
</dbReference>
<comment type="caution">
    <text evidence="5">The sequence shown here is derived from an EMBL/GenBank/DDBJ whole genome shotgun (WGS) entry which is preliminary data.</text>
</comment>
<dbReference type="InterPro" id="IPR029004">
    <property type="entry name" value="Ribosomal_eL28/Mak16"/>
</dbReference>
<protein>
    <recommendedName>
        <fullName evidence="4">Ribosomal eL28/Mak16 domain-containing protein</fullName>
    </recommendedName>
</protein>
<accession>A0A8H7QG57</accession>
<dbReference type="Pfam" id="PF01778">
    <property type="entry name" value="Ribosomal_L28e"/>
    <property type="match status" value="1"/>
</dbReference>
<comment type="similarity">
    <text evidence="2">Belongs to the MAK16 family.</text>
</comment>
<proteinExistence type="inferred from homology"/>
<sequence length="177" mass="21211">MQSDEVIWQVINQQFCSYKVKTPTGTFCRNQYNVTGLCNRQSCPLANSRYATIREEKGIIYLYMKTPERAHSPAKMWERKKLSKNYAQALAQIDKELQYWPNFLSHKCKQRLTKITQYLIRMRKLKLKEKRSWKDVKQIVNDIEFVSDLEDESDIEDIEDQFEWEEEKEQDNVALTN</sequence>
<dbReference type="Proteomes" id="UP000650833">
    <property type="component" value="Unassembled WGS sequence"/>
</dbReference>
<dbReference type="FunFam" id="3.30.390.110:FF:000001">
    <property type="entry name" value="Protein MAK16 homolog"/>
    <property type="match status" value="1"/>
</dbReference>
<dbReference type="GO" id="GO:0030687">
    <property type="term" value="C:preribosome, large subunit precursor"/>
    <property type="evidence" value="ECO:0007669"/>
    <property type="project" value="TreeGrafter"/>
</dbReference>
<evidence type="ECO:0000256" key="1">
    <source>
        <dbReference type="ARBA" id="ARBA00004123"/>
    </source>
</evidence>
<evidence type="ECO:0000259" key="4">
    <source>
        <dbReference type="Pfam" id="PF01778"/>
    </source>
</evidence>
<keyword evidence="6" id="KW-1185">Reference proteome</keyword>
<reference evidence="5" key="1">
    <citation type="submission" date="2020-12" db="EMBL/GenBank/DDBJ databases">
        <title>Metabolic potential, ecology and presence of endohyphal bacteria is reflected in genomic diversity of Mucoromycotina.</title>
        <authorList>
            <person name="Muszewska A."/>
            <person name="Okrasinska A."/>
            <person name="Steczkiewicz K."/>
            <person name="Drgas O."/>
            <person name="Orlowska M."/>
            <person name="Perlinska-Lenart U."/>
            <person name="Aleksandrzak-Piekarczyk T."/>
            <person name="Szatraj K."/>
            <person name="Zielenkiewicz U."/>
            <person name="Pilsyk S."/>
            <person name="Malc E."/>
            <person name="Mieczkowski P."/>
            <person name="Kruszewska J.S."/>
            <person name="Biernat P."/>
            <person name="Pawlowska J."/>
        </authorList>
    </citation>
    <scope>NUCLEOTIDE SEQUENCE</scope>
    <source>
        <strain evidence="5">CBS 226.32</strain>
    </source>
</reference>
<evidence type="ECO:0000256" key="2">
    <source>
        <dbReference type="ARBA" id="ARBA00005514"/>
    </source>
</evidence>
<dbReference type="AlphaFoldDB" id="A0A8H7QG57"/>
<evidence type="ECO:0000256" key="3">
    <source>
        <dbReference type="ARBA" id="ARBA00023242"/>
    </source>
</evidence>
<organism evidence="5 6">
    <name type="scientific">Mucor plumbeus</name>
    <dbReference type="NCBI Taxonomy" id="97098"/>
    <lineage>
        <taxon>Eukaryota</taxon>
        <taxon>Fungi</taxon>
        <taxon>Fungi incertae sedis</taxon>
        <taxon>Mucoromycota</taxon>
        <taxon>Mucoromycotina</taxon>
        <taxon>Mucoromycetes</taxon>
        <taxon>Mucorales</taxon>
        <taxon>Mucorineae</taxon>
        <taxon>Mucoraceae</taxon>
        <taxon>Mucor</taxon>
    </lineage>
</organism>
<dbReference type="PANTHER" id="PTHR23405">
    <property type="entry name" value="MAINTENANCE OF KILLER 16 MAK16 PROTEIN-RELATED"/>
    <property type="match status" value="1"/>
</dbReference>
<dbReference type="GO" id="GO:0005730">
    <property type="term" value="C:nucleolus"/>
    <property type="evidence" value="ECO:0007669"/>
    <property type="project" value="TreeGrafter"/>
</dbReference>
<dbReference type="OrthoDB" id="10251342at2759"/>
<evidence type="ECO:0000313" key="6">
    <source>
        <dbReference type="Proteomes" id="UP000650833"/>
    </source>
</evidence>
<keyword evidence="3" id="KW-0539">Nucleus</keyword>
<evidence type="ECO:0000313" key="5">
    <source>
        <dbReference type="EMBL" id="KAG2191817.1"/>
    </source>
</evidence>
<dbReference type="EMBL" id="JAEPRC010000785">
    <property type="protein sequence ID" value="KAG2191817.1"/>
    <property type="molecule type" value="Genomic_DNA"/>
</dbReference>